<proteinExistence type="inferred from homology"/>
<feature type="binding site" evidence="6">
    <location>
        <position position="9"/>
    </location>
    <ligand>
        <name>Mg(2+)</name>
        <dbReference type="ChEBI" id="CHEBI:18420"/>
        <label>1</label>
    </ligand>
</feature>
<dbReference type="InterPro" id="IPR037493">
    <property type="entry name" value="ExoIII-like"/>
</dbReference>
<sequence length="259" mass="29463">MIMKIATFNANSIRSRLPILLQWLEDHKPDVLGIQETKAQDVDFPKEAIEAAGYHVVFRGEKSYNGVALICKSEPTDVKFGFDDGGPADETRLVRAMVDGVAVVNTYVPQGRAIDHVMYKYKLGWYARLKKLFEAEYAPDQPLAWIGDINIAVEPIDVNRPETRKDDPCYHIDAHNAFLDVCSFGFTDVFRKHHPDEEIYSFFDYRAKDAIAKNLGWRIDYVLTTDPLTAKSISCEIDLEPRKKEKPSDHTFMVAEFGA</sequence>
<feature type="binding site" evidence="6">
    <location>
        <position position="150"/>
    </location>
    <ligand>
        <name>Mg(2+)</name>
        <dbReference type="ChEBI" id="CHEBI:18420"/>
        <label>1</label>
    </ligand>
</feature>
<dbReference type="InterPro" id="IPR020847">
    <property type="entry name" value="AP_endonuclease_F1_BS"/>
</dbReference>
<dbReference type="GO" id="GO:0008311">
    <property type="term" value="F:double-stranded DNA 3'-5' DNA exonuclease activity"/>
    <property type="evidence" value="ECO:0007669"/>
    <property type="project" value="InterPro"/>
</dbReference>
<dbReference type="GO" id="GO:0046872">
    <property type="term" value="F:metal ion binding"/>
    <property type="evidence" value="ECO:0007669"/>
    <property type="project" value="UniProtKB-KW"/>
</dbReference>
<feature type="active site" evidence="5">
    <location>
        <position position="107"/>
    </location>
</feature>
<dbReference type="InterPro" id="IPR036691">
    <property type="entry name" value="Endo/exonu/phosph_ase_sf"/>
</dbReference>
<reference evidence="9 10" key="1">
    <citation type="submission" date="2019-04" db="EMBL/GenBank/DDBJ databases">
        <authorList>
            <person name="Van Vliet M D."/>
        </authorList>
    </citation>
    <scope>NUCLEOTIDE SEQUENCE [LARGE SCALE GENOMIC DNA]</scope>
    <source>
        <strain evidence="9 10">F1</strain>
    </source>
</reference>
<dbReference type="InterPro" id="IPR004808">
    <property type="entry name" value="AP_endonuc_1"/>
</dbReference>
<feature type="binding site" evidence="6">
    <location>
        <position position="36"/>
    </location>
    <ligand>
        <name>Mg(2+)</name>
        <dbReference type="ChEBI" id="CHEBI:18420"/>
        <label>1</label>
    </ligand>
</feature>
<dbReference type="Proteomes" id="UP000366872">
    <property type="component" value="Unassembled WGS sequence"/>
</dbReference>
<feature type="binding site" evidence="6">
    <location>
        <position position="148"/>
    </location>
    <ligand>
        <name>Mg(2+)</name>
        <dbReference type="ChEBI" id="CHEBI:18420"/>
        <label>1</label>
    </ligand>
</feature>
<dbReference type="CDD" id="cd09086">
    <property type="entry name" value="ExoIII-like_AP-endo"/>
    <property type="match status" value="1"/>
</dbReference>
<evidence type="ECO:0000256" key="3">
    <source>
        <dbReference type="ARBA" id="ARBA00022801"/>
    </source>
</evidence>
<keyword evidence="10" id="KW-1185">Reference proteome</keyword>
<dbReference type="PROSITE" id="PS00726">
    <property type="entry name" value="AP_NUCLEASE_F1_1"/>
    <property type="match status" value="1"/>
</dbReference>
<dbReference type="GO" id="GO:0004519">
    <property type="term" value="F:endonuclease activity"/>
    <property type="evidence" value="ECO:0007669"/>
    <property type="project" value="InterPro"/>
</dbReference>
<dbReference type="Gene3D" id="3.60.10.10">
    <property type="entry name" value="Endonuclease/exonuclease/phosphatase"/>
    <property type="match status" value="1"/>
</dbReference>
<feature type="site" description="Transition state stabilizer" evidence="7">
    <location>
        <position position="150"/>
    </location>
</feature>
<dbReference type="PANTHER" id="PTHR43250">
    <property type="entry name" value="EXODEOXYRIBONUCLEASE III"/>
    <property type="match status" value="1"/>
</dbReference>
<comment type="cofactor">
    <cofactor evidence="6">
        <name>Mg(2+)</name>
        <dbReference type="ChEBI" id="CHEBI:18420"/>
    </cofactor>
    <cofactor evidence="6">
        <name>Mn(2+)</name>
        <dbReference type="ChEBI" id="CHEBI:29035"/>
    </cofactor>
    <text evidence="6">Probably binds two magnesium or manganese ions per subunit.</text>
</comment>
<feature type="binding site" evidence="6">
    <location>
        <position position="249"/>
    </location>
    <ligand>
        <name>Mg(2+)</name>
        <dbReference type="ChEBI" id="CHEBI:18420"/>
        <label>1</label>
    </ligand>
</feature>
<evidence type="ECO:0000256" key="7">
    <source>
        <dbReference type="PIRSR" id="PIRSR604808-3"/>
    </source>
</evidence>
<feature type="site" description="Important for catalytic activity" evidence="7">
    <location>
        <position position="220"/>
    </location>
</feature>
<dbReference type="SUPFAM" id="SSF56219">
    <property type="entry name" value="DNase I-like"/>
    <property type="match status" value="1"/>
</dbReference>
<gene>
    <name evidence="9" type="primary">xthA</name>
    <name evidence="9" type="ORF">PDESU_04654</name>
</gene>
<dbReference type="EMBL" id="CAAHFG010000003">
    <property type="protein sequence ID" value="VGO16064.1"/>
    <property type="molecule type" value="Genomic_DNA"/>
</dbReference>
<dbReference type="GO" id="GO:0006281">
    <property type="term" value="P:DNA repair"/>
    <property type="evidence" value="ECO:0007669"/>
    <property type="project" value="InterPro"/>
</dbReference>
<keyword evidence="2 6" id="KW-0479">Metal-binding</keyword>
<name>A0A6C2U9K3_PONDE</name>
<dbReference type="NCBIfam" id="TIGR00195">
    <property type="entry name" value="exoDNase_III"/>
    <property type="match status" value="1"/>
</dbReference>
<organism evidence="9 10">
    <name type="scientific">Pontiella desulfatans</name>
    <dbReference type="NCBI Taxonomy" id="2750659"/>
    <lineage>
        <taxon>Bacteria</taxon>
        <taxon>Pseudomonadati</taxon>
        <taxon>Kiritimatiellota</taxon>
        <taxon>Kiritimatiellia</taxon>
        <taxon>Kiritimatiellales</taxon>
        <taxon>Pontiellaceae</taxon>
        <taxon>Pontiella</taxon>
    </lineage>
</organism>
<dbReference type="PROSITE" id="PS51435">
    <property type="entry name" value="AP_NUCLEASE_F1_4"/>
    <property type="match status" value="1"/>
</dbReference>
<evidence type="ECO:0000256" key="1">
    <source>
        <dbReference type="ARBA" id="ARBA00007092"/>
    </source>
</evidence>
<evidence type="ECO:0000313" key="9">
    <source>
        <dbReference type="EMBL" id="VGO16064.1"/>
    </source>
</evidence>
<feature type="active site" description="Proton donor/acceptor" evidence="5">
    <location>
        <position position="148"/>
    </location>
</feature>
<dbReference type="AlphaFoldDB" id="A0A6C2U9K3"/>
<keyword evidence="6" id="KW-0464">Manganese</keyword>
<feature type="binding site" evidence="6">
    <location>
        <position position="250"/>
    </location>
    <ligand>
        <name>Mg(2+)</name>
        <dbReference type="ChEBI" id="CHEBI:18420"/>
        <label>1</label>
    </ligand>
</feature>
<comment type="similarity">
    <text evidence="1">Belongs to the DNA repair enzymes AP/ExoA family.</text>
</comment>
<feature type="site" description="Interaction with DNA substrate" evidence="7">
    <location>
        <position position="250"/>
    </location>
</feature>
<evidence type="ECO:0000256" key="6">
    <source>
        <dbReference type="PIRSR" id="PIRSR604808-2"/>
    </source>
</evidence>
<dbReference type="GO" id="GO:0003677">
    <property type="term" value="F:DNA binding"/>
    <property type="evidence" value="ECO:0007669"/>
    <property type="project" value="InterPro"/>
</dbReference>
<feature type="active site" description="Proton acceptor" evidence="5">
    <location>
        <position position="250"/>
    </location>
</feature>
<dbReference type="InterPro" id="IPR005135">
    <property type="entry name" value="Endo/exonuclease/phosphatase"/>
</dbReference>
<protein>
    <submittedName>
        <fullName evidence="9">Exodeoxyribonuclease III</fullName>
    </submittedName>
</protein>
<evidence type="ECO:0000259" key="8">
    <source>
        <dbReference type="Pfam" id="PF03372"/>
    </source>
</evidence>
<evidence type="ECO:0000313" key="10">
    <source>
        <dbReference type="Proteomes" id="UP000366872"/>
    </source>
</evidence>
<dbReference type="NCBIfam" id="TIGR00633">
    <property type="entry name" value="xth"/>
    <property type="match status" value="1"/>
</dbReference>
<evidence type="ECO:0000256" key="4">
    <source>
        <dbReference type="ARBA" id="ARBA00022842"/>
    </source>
</evidence>
<feature type="domain" description="Endonuclease/exonuclease/phosphatase" evidence="8">
    <location>
        <begin position="6"/>
        <end position="250"/>
    </location>
</feature>
<evidence type="ECO:0000256" key="2">
    <source>
        <dbReference type="ARBA" id="ARBA00022723"/>
    </source>
</evidence>
<dbReference type="PANTHER" id="PTHR43250:SF2">
    <property type="entry name" value="EXODEOXYRIBONUCLEASE III"/>
    <property type="match status" value="1"/>
</dbReference>
<keyword evidence="4 6" id="KW-0460">Magnesium</keyword>
<accession>A0A6C2U9K3</accession>
<evidence type="ECO:0000256" key="5">
    <source>
        <dbReference type="PIRSR" id="PIRSR604808-1"/>
    </source>
</evidence>
<dbReference type="Pfam" id="PF03372">
    <property type="entry name" value="Exo_endo_phos"/>
    <property type="match status" value="1"/>
</dbReference>
<keyword evidence="3" id="KW-0378">Hydrolase</keyword>